<evidence type="ECO:0000313" key="2">
    <source>
        <dbReference type="EMBL" id="CAD7415723.1"/>
    </source>
</evidence>
<feature type="region of interest" description="Disordered" evidence="1">
    <location>
        <begin position="209"/>
        <end position="228"/>
    </location>
</feature>
<feature type="compositionally biased region" description="Polar residues" evidence="1">
    <location>
        <begin position="341"/>
        <end position="360"/>
    </location>
</feature>
<feature type="compositionally biased region" description="Basic and acidic residues" evidence="1">
    <location>
        <begin position="259"/>
        <end position="272"/>
    </location>
</feature>
<proteinExistence type="predicted"/>
<feature type="compositionally biased region" description="Low complexity" evidence="1">
    <location>
        <begin position="218"/>
        <end position="227"/>
    </location>
</feature>
<dbReference type="EMBL" id="OD009729">
    <property type="protein sequence ID" value="CAD7415723.1"/>
    <property type="molecule type" value="Genomic_DNA"/>
</dbReference>
<feature type="region of interest" description="Disordered" evidence="1">
    <location>
        <begin position="934"/>
        <end position="954"/>
    </location>
</feature>
<feature type="region of interest" description="Disordered" evidence="1">
    <location>
        <begin position="1"/>
        <end position="34"/>
    </location>
</feature>
<feature type="compositionally biased region" description="Polar residues" evidence="1">
    <location>
        <begin position="661"/>
        <end position="684"/>
    </location>
</feature>
<feature type="compositionally biased region" description="Polar residues" evidence="1">
    <location>
        <begin position="632"/>
        <end position="648"/>
    </location>
</feature>
<feature type="compositionally biased region" description="Polar residues" evidence="1">
    <location>
        <begin position="447"/>
        <end position="463"/>
    </location>
</feature>
<feature type="compositionally biased region" description="Acidic residues" evidence="1">
    <location>
        <begin position="1"/>
        <end position="12"/>
    </location>
</feature>
<name>A0A7R9HB71_TIMPO</name>
<feature type="region of interest" description="Disordered" evidence="1">
    <location>
        <begin position="899"/>
        <end position="918"/>
    </location>
</feature>
<organism evidence="2">
    <name type="scientific">Timema poppense</name>
    <name type="common">Walking stick</name>
    <dbReference type="NCBI Taxonomy" id="170557"/>
    <lineage>
        <taxon>Eukaryota</taxon>
        <taxon>Metazoa</taxon>
        <taxon>Ecdysozoa</taxon>
        <taxon>Arthropoda</taxon>
        <taxon>Hexapoda</taxon>
        <taxon>Insecta</taxon>
        <taxon>Pterygota</taxon>
        <taxon>Neoptera</taxon>
        <taxon>Polyneoptera</taxon>
        <taxon>Phasmatodea</taxon>
        <taxon>Timematodea</taxon>
        <taxon>Timematoidea</taxon>
        <taxon>Timematidae</taxon>
        <taxon>Timema</taxon>
    </lineage>
</organism>
<protein>
    <submittedName>
        <fullName evidence="2">Uncharacterized protein</fullName>
    </submittedName>
</protein>
<feature type="region of interest" description="Disordered" evidence="1">
    <location>
        <begin position="154"/>
        <end position="192"/>
    </location>
</feature>
<evidence type="ECO:0000256" key="1">
    <source>
        <dbReference type="SAM" id="MobiDB-lite"/>
    </source>
</evidence>
<dbReference type="AlphaFoldDB" id="A0A7R9HB71"/>
<sequence length="1055" mass="116831">MQQTLEDEEEDAVSLYSHEYPSTDEKTGASSTSNVWENRLRFRKSLSHTESWVDASIQYTNVQTGSPNSDGAGQEEHGLVLYPQQSLEKASTAKPSDIAPNQNTIREKSLCDNSTALPLGENGSTLTPDRLIHSITCLDQVSDKLLVYKTPGETDGQAKLTESDCSESHSSREKLNRSNTEHPLVGSILSPSSRKESVSAMYLNNLHSDLPEAEGDSSESSVGISSSRPNACKYSEKHKFGSSASFASLGNGNIRLKESSQKKEQFSLKRSNDASVSSSCKKPKLVEEIEARVSSAPSEESTSPGRSSIDLNTSNVKNAHIDVKKMSSTNSPAVPKARRNVSLSPSEHSDIASSKENSPPISERTYGNKRTLEKDDPQNINFSPEEFIRSDPVRNRSAVTAKRKNRRTDKIENSSEINCPPLILDSEIAKVNDSFKIAEVTRGLTPSRRTGSQPKPDQGLETNSSLTLSTSHDSIFITQCKNIRSHESSLVGSSALKNQNRLITPRTMKSFTLEKSINLRDFDGNNKHNSILGLPVEEKLQEVPRGANSSLKSKFSTSPLKIKETPYRNICVGKSIQTLNACDGGKEDVSNLCTEDSISKSRHKKNVFDSGTEEDMIDKIKPSVFLNYMKSGPSTAHETCDGDNTSNVPKRKKRYSLVMDISSNDSDTKPSKTTNNNSRLPTTDSLKRRKCKIVRSPSCSTNQKSVSGKAANLIRIDSKMAENSKKIRNSFEHGVYPTALQSEILSDENFHSLKGRDSILHSSSKKISFISLLNGNDASKQTPVLRGNKRDKIPETSTGAFNSNIIPCERKKKDISPERTKESISKREHIIPCDLKKKDNSPECIKEIISNRKPIIPLECQSFTHLYAIGDKPSKMNRSKLKKFRKIFMDKVTDQRLQKSNVCSENKSETKNQIRSSDSRLYLSRKSVLFVDKGGKQSIEQGGSTGEESENNSREISELLYQENRTNPCSPIAAVSTNSQFFNTDRESHAHEKLSTSNIYKRRRDASFTTVGCEEETTPGTLPRSDAEMMGDNIEKTCLKEVLDSSSCISSHKQD</sequence>
<feature type="region of interest" description="Disordered" evidence="1">
    <location>
        <begin position="442"/>
        <end position="466"/>
    </location>
</feature>
<feature type="region of interest" description="Disordered" evidence="1">
    <location>
        <begin position="632"/>
        <end position="685"/>
    </location>
</feature>
<gene>
    <name evidence="2" type="ORF">TPSB3V08_LOCUS10531</name>
</gene>
<feature type="compositionally biased region" description="Polar residues" evidence="1">
    <location>
        <begin position="295"/>
        <end position="317"/>
    </location>
</feature>
<reference evidence="2" key="1">
    <citation type="submission" date="2020-11" db="EMBL/GenBank/DDBJ databases">
        <authorList>
            <person name="Tran Van P."/>
        </authorList>
    </citation>
    <scope>NUCLEOTIDE SEQUENCE</scope>
</reference>
<feature type="region of interest" description="Disordered" evidence="1">
    <location>
        <begin position="259"/>
        <end position="413"/>
    </location>
</feature>
<accession>A0A7R9HB71</accession>
<feature type="compositionally biased region" description="Basic and acidic residues" evidence="1">
    <location>
        <begin position="166"/>
        <end position="180"/>
    </location>
</feature>